<evidence type="ECO:0000313" key="13">
    <source>
        <dbReference type="EMBL" id="QCD44323.1"/>
    </source>
</evidence>
<dbReference type="Gene3D" id="3.40.50.620">
    <property type="entry name" value="HUPs"/>
    <property type="match status" value="1"/>
</dbReference>
<proteinExistence type="inferred from homology"/>
<evidence type="ECO:0000256" key="6">
    <source>
        <dbReference type="ARBA" id="ARBA00022695"/>
    </source>
</evidence>
<evidence type="ECO:0000256" key="9">
    <source>
        <dbReference type="ARBA" id="ARBA00023027"/>
    </source>
</evidence>
<dbReference type="GO" id="GO:0004515">
    <property type="term" value="F:nicotinate-nucleotide adenylyltransferase activity"/>
    <property type="evidence" value="ECO:0007669"/>
    <property type="project" value="UniProtKB-UniRule"/>
</dbReference>
<keyword evidence="14" id="KW-1185">Reference proteome</keyword>
<name>A0A6G5QF38_9BACT</name>
<evidence type="ECO:0000256" key="11">
    <source>
        <dbReference type="HAMAP-Rule" id="MF_00244"/>
    </source>
</evidence>
<dbReference type="SUPFAM" id="SSF52374">
    <property type="entry name" value="Nucleotidylyl transferase"/>
    <property type="match status" value="1"/>
</dbReference>
<dbReference type="CDD" id="cd02165">
    <property type="entry name" value="NMNAT"/>
    <property type="match status" value="1"/>
</dbReference>
<dbReference type="Pfam" id="PF01467">
    <property type="entry name" value="CTP_transf_like"/>
    <property type="match status" value="1"/>
</dbReference>
<keyword evidence="5 11" id="KW-0808">Transferase</keyword>
<keyword evidence="9 11" id="KW-0520">NAD</keyword>
<evidence type="ECO:0000256" key="8">
    <source>
        <dbReference type="ARBA" id="ARBA00022840"/>
    </source>
</evidence>
<dbReference type="InterPro" id="IPR005248">
    <property type="entry name" value="NadD/NMNAT"/>
</dbReference>
<gene>
    <name evidence="11 13" type="primary">nadD</name>
    <name evidence="13" type="ORF">CMUC_0511</name>
</gene>
<keyword evidence="8 11" id="KW-0067">ATP-binding</keyword>
<dbReference type="UniPathway" id="UPA00253">
    <property type="reaction ID" value="UER00332"/>
</dbReference>
<dbReference type="GO" id="GO:0005524">
    <property type="term" value="F:ATP binding"/>
    <property type="evidence" value="ECO:0007669"/>
    <property type="project" value="UniProtKB-KW"/>
</dbReference>
<dbReference type="InterPro" id="IPR004821">
    <property type="entry name" value="Cyt_trans-like"/>
</dbReference>
<organism evidence="13 14">
    <name type="scientific">Campylobacter mucosalis CCUG 21559</name>
    <dbReference type="NCBI Taxonomy" id="1032067"/>
    <lineage>
        <taxon>Bacteria</taxon>
        <taxon>Pseudomonadati</taxon>
        <taxon>Campylobacterota</taxon>
        <taxon>Epsilonproteobacteria</taxon>
        <taxon>Campylobacterales</taxon>
        <taxon>Campylobacteraceae</taxon>
        <taxon>Campylobacter</taxon>
    </lineage>
</organism>
<comment type="similarity">
    <text evidence="3 11">Belongs to the NadD family.</text>
</comment>
<evidence type="ECO:0000256" key="4">
    <source>
        <dbReference type="ARBA" id="ARBA00022642"/>
    </source>
</evidence>
<dbReference type="InterPro" id="IPR014729">
    <property type="entry name" value="Rossmann-like_a/b/a_fold"/>
</dbReference>
<dbReference type="EC" id="2.7.7.18" evidence="11"/>
<dbReference type="Proteomes" id="UP000503264">
    <property type="component" value="Chromosome"/>
</dbReference>
<dbReference type="GO" id="GO:0009435">
    <property type="term" value="P:NAD+ biosynthetic process"/>
    <property type="evidence" value="ECO:0007669"/>
    <property type="project" value="UniProtKB-UniRule"/>
</dbReference>
<keyword evidence="6 11" id="KW-0548">Nucleotidyltransferase</keyword>
<evidence type="ECO:0000256" key="5">
    <source>
        <dbReference type="ARBA" id="ARBA00022679"/>
    </source>
</evidence>
<dbReference type="HAMAP" id="MF_00244">
    <property type="entry name" value="NaMN_adenylyltr"/>
    <property type="match status" value="1"/>
</dbReference>
<dbReference type="NCBIfam" id="TIGR00125">
    <property type="entry name" value="cyt_tran_rel"/>
    <property type="match status" value="1"/>
</dbReference>
<evidence type="ECO:0000256" key="2">
    <source>
        <dbReference type="ARBA" id="ARBA00005019"/>
    </source>
</evidence>
<evidence type="ECO:0000259" key="12">
    <source>
        <dbReference type="Pfam" id="PF01467"/>
    </source>
</evidence>
<evidence type="ECO:0000256" key="7">
    <source>
        <dbReference type="ARBA" id="ARBA00022741"/>
    </source>
</evidence>
<feature type="domain" description="Cytidyltransferase-like" evidence="12">
    <location>
        <begin position="5"/>
        <end position="156"/>
    </location>
</feature>
<comment type="pathway">
    <text evidence="2 11">Cofactor biosynthesis; NAD(+) biosynthesis; deamido-NAD(+) from nicotinate D-ribonucleotide: step 1/1.</text>
</comment>
<keyword evidence="7 11" id="KW-0547">Nucleotide-binding</keyword>
<keyword evidence="4 11" id="KW-0662">Pyridine nucleotide biosynthesis</keyword>
<dbReference type="EMBL" id="CP012542">
    <property type="protein sequence ID" value="QCD44323.1"/>
    <property type="molecule type" value="Genomic_DNA"/>
</dbReference>
<evidence type="ECO:0000256" key="1">
    <source>
        <dbReference type="ARBA" id="ARBA00002324"/>
    </source>
</evidence>
<evidence type="ECO:0000256" key="10">
    <source>
        <dbReference type="ARBA" id="ARBA00048721"/>
    </source>
</evidence>
<evidence type="ECO:0000256" key="3">
    <source>
        <dbReference type="ARBA" id="ARBA00009014"/>
    </source>
</evidence>
<comment type="function">
    <text evidence="1 11">Catalyzes the reversible adenylation of nicotinate mononucleotide (NaMN) to nicotinic acid adenine dinucleotide (NaAD).</text>
</comment>
<dbReference type="RefSeq" id="WP_171993487.1">
    <property type="nucleotide sequence ID" value="NZ_CP012542.1"/>
</dbReference>
<sequence>MKIALFGGSFDPPHMGHDSIVKNALEILDIDRLIVMPTFISPFKDEFSAPPQVRFAWVNKIWGKFDRVSISKFEIEQNRPVPTIQTARHLYDTLDIDKLYIIIGADHLSSLDKWHEIDALKKLCTFIIAKRDHIDIPSGFKTMDINEDISSSRIRNELISDRIPNQIKDEVINFYQGEQCKKFQNV</sequence>
<dbReference type="NCBIfam" id="TIGR00482">
    <property type="entry name" value="nicotinate (nicotinamide) nucleotide adenylyltransferase"/>
    <property type="match status" value="1"/>
</dbReference>
<protein>
    <recommendedName>
        <fullName evidence="11">Probable nicotinate-nucleotide adenylyltransferase</fullName>
        <ecNumber evidence="11">2.7.7.18</ecNumber>
    </recommendedName>
    <alternativeName>
        <fullName evidence="11">Deamido-NAD(+) diphosphorylase</fullName>
    </alternativeName>
    <alternativeName>
        <fullName evidence="11">Deamido-NAD(+) pyrophosphorylase</fullName>
    </alternativeName>
    <alternativeName>
        <fullName evidence="11">Nicotinate mononucleotide adenylyltransferase</fullName>
        <shortName evidence="11">NaMN adenylyltransferase</shortName>
    </alternativeName>
</protein>
<evidence type="ECO:0000313" key="14">
    <source>
        <dbReference type="Proteomes" id="UP000503264"/>
    </source>
</evidence>
<comment type="catalytic activity">
    <reaction evidence="10 11">
        <text>nicotinate beta-D-ribonucleotide + ATP + H(+) = deamido-NAD(+) + diphosphate</text>
        <dbReference type="Rhea" id="RHEA:22860"/>
        <dbReference type="ChEBI" id="CHEBI:15378"/>
        <dbReference type="ChEBI" id="CHEBI:30616"/>
        <dbReference type="ChEBI" id="CHEBI:33019"/>
        <dbReference type="ChEBI" id="CHEBI:57502"/>
        <dbReference type="ChEBI" id="CHEBI:58437"/>
        <dbReference type="EC" id="2.7.7.18"/>
    </reaction>
</comment>
<accession>A0A6G5QF38</accession>
<reference evidence="13 14" key="1">
    <citation type="submission" date="2016-07" db="EMBL/GenBank/DDBJ databases">
        <title>Comparative genomics of the Campylobacter concisus group.</title>
        <authorList>
            <person name="Miller W.G."/>
            <person name="Yee E."/>
            <person name="Chapman M.H."/>
            <person name="Huynh S."/>
            <person name="Bono J.L."/>
            <person name="On S.L.W."/>
            <person name="StLeger J."/>
            <person name="Foster G."/>
            <person name="Parker C.T."/>
        </authorList>
    </citation>
    <scope>NUCLEOTIDE SEQUENCE [LARGE SCALE GENOMIC DNA]</scope>
    <source>
        <strain evidence="13 14">CCUG 21559</strain>
    </source>
</reference>
<dbReference type="AlphaFoldDB" id="A0A6G5QF38"/>
<dbReference type="PANTHER" id="PTHR39321:SF3">
    <property type="entry name" value="PHOSPHOPANTETHEINE ADENYLYLTRANSFERASE"/>
    <property type="match status" value="1"/>
</dbReference>
<dbReference type="PANTHER" id="PTHR39321">
    <property type="entry name" value="NICOTINATE-NUCLEOTIDE ADENYLYLTRANSFERASE-RELATED"/>
    <property type="match status" value="1"/>
</dbReference>